<reference evidence="4" key="1">
    <citation type="journal article" date="2014" name="Front. Microbiol.">
        <title>High frequency of phylogenetically diverse reductive dehalogenase-homologous genes in deep subseafloor sedimentary metagenomes.</title>
        <authorList>
            <person name="Kawai M."/>
            <person name="Futagami T."/>
            <person name="Toyoda A."/>
            <person name="Takaki Y."/>
            <person name="Nishi S."/>
            <person name="Hori S."/>
            <person name="Arai W."/>
            <person name="Tsubouchi T."/>
            <person name="Morono Y."/>
            <person name="Uchiyama I."/>
            <person name="Ito T."/>
            <person name="Fujiyama A."/>
            <person name="Inagaki F."/>
            <person name="Takami H."/>
        </authorList>
    </citation>
    <scope>NUCLEOTIDE SEQUENCE</scope>
    <source>
        <strain evidence="4">Expedition CK06-06</strain>
    </source>
</reference>
<dbReference type="GO" id="GO:0017136">
    <property type="term" value="F:histone deacetylase activity, NAD-dependent"/>
    <property type="evidence" value="ECO:0007669"/>
    <property type="project" value="TreeGrafter"/>
</dbReference>
<accession>X1PCZ6</accession>
<sequence>MKQDAYSLAAKWILESNHVVIFSGAGISVESGIPPFRGENGLWNKYNPVFLDTNYFKAHPKKSWILIKEIFYDFFNAAEYNEIVSAVISRESVNRCFYLGCMVYSGYNQGAN</sequence>
<evidence type="ECO:0000256" key="2">
    <source>
        <dbReference type="ARBA" id="ARBA00023027"/>
    </source>
</evidence>
<keyword evidence="2" id="KW-0520">NAD</keyword>
<evidence type="ECO:0000313" key="4">
    <source>
        <dbReference type="EMBL" id="GAI53733.1"/>
    </source>
</evidence>
<dbReference type="InterPro" id="IPR029035">
    <property type="entry name" value="DHS-like_NAD/FAD-binding_dom"/>
</dbReference>
<proteinExistence type="predicted"/>
<dbReference type="PROSITE" id="PS50305">
    <property type="entry name" value="SIRTUIN"/>
    <property type="match status" value="1"/>
</dbReference>
<feature type="domain" description="Deacetylase sirtuin-type" evidence="3">
    <location>
        <begin position="1"/>
        <end position="112"/>
    </location>
</feature>
<keyword evidence="1" id="KW-0808">Transferase</keyword>
<dbReference type="Gene3D" id="3.40.50.1220">
    <property type="entry name" value="TPP-binding domain"/>
    <property type="match status" value="1"/>
</dbReference>
<evidence type="ECO:0000259" key="3">
    <source>
        <dbReference type="PROSITE" id="PS50305"/>
    </source>
</evidence>
<dbReference type="AlphaFoldDB" id="X1PCZ6"/>
<dbReference type="InterPro" id="IPR050134">
    <property type="entry name" value="NAD-dep_sirtuin_deacylases"/>
</dbReference>
<dbReference type="GO" id="GO:0070403">
    <property type="term" value="F:NAD+ binding"/>
    <property type="evidence" value="ECO:0007669"/>
    <property type="project" value="InterPro"/>
</dbReference>
<name>X1PCZ6_9ZZZZ</name>
<comment type="caution">
    <text evidence="4">The sequence shown here is derived from an EMBL/GenBank/DDBJ whole genome shotgun (WGS) entry which is preliminary data.</text>
</comment>
<organism evidence="4">
    <name type="scientific">marine sediment metagenome</name>
    <dbReference type="NCBI Taxonomy" id="412755"/>
    <lineage>
        <taxon>unclassified sequences</taxon>
        <taxon>metagenomes</taxon>
        <taxon>ecological metagenomes</taxon>
    </lineage>
</organism>
<evidence type="ECO:0000256" key="1">
    <source>
        <dbReference type="ARBA" id="ARBA00022679"/>
    </source>
</evidence>
<dbReference type="PANTHER" id="PTHR11085">
    <property type="entry name" value="NAD-DEPENDENT PROTEIN DEACYLASE SIRTUIN-5, MITOCHONDRIAL-RELATED"/>
    <property type="match status" value="1"/>
</dbReference>
<gene>
    <name evidence="4" type="ORF">S06H3_61577</name>
</gene>
<dbReference type="SUPFAM" id="SSF52467">
    <property type="entry name" value="DHS-like NAD/FAD-binding domain"/>
    <property type="match status" value="1"/>
</dbReference>
<dbReference type="InterPro" id="IPR003000">
    <property type="entry name" value="Sirtuin"/>
</dbReference>
<dbReference type="Pfam" id="PF02146">
    <property type="entry name" value="SIR2"/>
    <property type="match status" value="1"/>
</dbReference>
<dbReference type="PANTHER" id="PTHR11085:SF10">
    <property type="entry name" value="NAD-DEPENDENT PROTEIN DEACYLASE SIRTUIN-5, MITOCHONDRIAL-RELATED"/>
    <property type="match status" value="1"/>
</dbReference>
<dbReference type="GO" id="GO:0005634">
    <property type="term" value="C:nucleus"/>
    <property type="evidence" value="ECO:0007669"/>
    <property type="project" value="TreeGrafter"/>
</dbReference>
<dbReference type="InterPro" id="IPR026590">
    <property type="entry name" value="Ssirtuin_cat_dom"/>
</dbReference>
<protein>
    <recommendedName>
        <fullName evidence="3">Deacetylase sirtuin-type domain-containing protein</fullName>
    </recommendedName>
</protein>
<dbReference type="EMBL" id="BARV01040409">
    <property type="protein sequence ID" value="GAI53733.1"/>
    <property type="molecule type" value="Genomic_DNA"/>
</dbReference>